<dbReference type="EMBL" id="MIFZ01000107">
    <property type="protein sequence ID" value="OSY53111.1"/>
    <property type="molecule type" value="Genomic_DNA"/>
</dbReference>
<evidence type="ECO:0000313" key="1">
    <source>
        <dbReference type="EMBL" id="OSY53111.1"/>
    </source>
</evidence>
<comment type="caution">
    <text evidence="1">The sequence shown here is derived from an EMBL/GenBank/DDBJ whole genome shotgun (WGS) entry which is preliminary data.</text>
</comment>
<reference evidence="1 2" key="1">
    <citation type="submission" date="2016-09" db="EMBL/GenBank/DDBJ databases">
        <title>Streptomyces fradiae DSM40063, a candidate organism with high potential of specific P450 cytochromes.</title>
        <authorList>
            <person name="Grumaz C."/>
            <person name="Vainshtein Y."/>
            <person name="Kirstahler P."/>
            <person name="Sohn K."/>
        </authorList>
    </citation>
    <scope>NUCLEOTIDE SEQUENCE [LARGE SCALE GENOMIC DNA]</scope>
    <source>
        <strain evidence="1 2">DSM 40063</strain>
    </source>
</reference>
<evidence type="ECO:0000313" key="2">
    <source>
        <dbReference type="Proteomes" id="UP000194318"/>
    </source>
</evidence>
<name>A0A1Y2P0X5_STRFR</name>
<accession>A0A1Y2P0X5</accession>
<dbReference type="RefSeq" id="WP_031134700.1">
    <property type="nucleotide sequence ID" value="NZ_ASYR01000060.1"/>
</dbReference>
<protein>
    <submittedName>
        <fullName evidence="1">Uncharacterized protein</fullName>
    </submittedName>
</protein>
<gene>
    <name evidence="1" type="ORF">BG846_01226</name>
</gene>
<sequence length="137" mass="15651">MATETEVGRLLHRRGWRAAFTVAERVNAWAALVSAVERGYGDDIYEYTNDLYCRSWLHEAWLLLDDYIVQLWTPRIKALDARFKAATVDDDGQALDRFHGLPGPDLWWWRRHPRILTGDLGRSLRSAGAVGSAPDRA</sequence>
<dbReference type="GeneID" id="91403560"/>
<dbReference type="AlphaFoldDB" id="A0A1Y2P0X5"/>
<proteinExistence type="predicted"/>
<organism evidence="1 2">
    <name type="scientific">Streptomyces fradiae ATCC 10745 = DSM 40063</name>
    <dbReference type="NCBI Taxonomy" id="1319510"/>
    <lineage>
        <taxon>Bacteria</taxon>
        <taxon>Bacillati</taxon>
        <taxon>Actinomycetota</taxon>
        <taxon>Actinomycetes</taxon>
        <taxon>Kitasatosporales</taxon>
        <taxon>Streptomycetaceae</taxon>
        <taxon>Streptomyces</taxon>
    </lineage>
</organism>
<dbReference type="Proteomes" id="UP000194318">
    <property type="component" value="Unassembled WGS sequence"/>
</dbReference>